<dbReference type="GO" id="GO:0003724">
    <property type="term" value="F:RNA helicase activity"/>
    <property type="evidence" value="ECO:0007669"/>
    <property type="project" value="UniProtKB-EC"/>
</dbReference>
<dbReference type="PROSITE" id="PS51192">
    <property type="entry name" value="HELICASE_ATP_BIND_1"/>
    <property type="match status" value="1"/>
</dbReference>
<dbReference type="Gene3D" id="1.10.720.30">
    <property type="entry name" value="SAP domain"/>
    <property type="match status" value="1"/>
</dbReference>
<dbReference type="InterPro" id="IPR014001">
    <property type="entry name" value="Helicase_ATP-bd"/>
</dbReference>
<dbReference type="Pfam" id="PF00270">
    <property type="entry name" value="DEAD"/>
    <property type="match status" value="1"/>
</dbReference>
<feature type="domain" description="DEAD-box RNA helicase Q" evidence="10">
    <location>
        <begin position="207"/>
        <end position="235"/>
    </location>
</feature>
<evidence type="ECO:0000259" key="9">
    <source>
        <dbReference type="PROSITE" id="PS51192"/>
    </source>
</evidence>
<dbReference type="AlphaFoldDB" id="A0A7S4AT74"/>
<organism evidence="11">
    <name type="scientific">Pseudo-nitzschia australis</name>
    <dbReference type="NCBI Taxonomy" id="44445"/>
    <lineage>
        <taxon>Eukaryota</taxon>
        <taxon>Sar</taxon>
        <taxon>Stramenopiles</taxon>
        <taxon>Ochrophyta</taxon>
        <taxon>Bacillariophyta</taxon>
        <taxon>Bacillariophyceae</taxon>
        <taxon>Bacillariophycidae</taxon>
        <taxon>Bacillariales</taxon>
        <taxon>Bacillariaceae</taxon>
        <taxon>Pseudo-nitzschia</taxon>
    </lineage>
</organism>
<dbReference type="InterPro" id="IPR036361">
    <property type="entry name" value="SAP_dom_sf"/>
</dbReference>
<feature type="compositionally biased region" description="Polar residues" evidence="7">
    <location>
        <begin position="657"/>
        <end position="670"/>
    </location>
</feature>
<evidence type="ECO:0000259" key="10">
    <source>
        <dbReference type="PROSITE" id="PS51195"/>
    </source>
</evidence>
<dbReference type="GO" id="GO:0016787">
    <property type="term" value="F:hydrolase activity"/>
    <property type="evidence" value="ECO:0007669"/>
    <property type="project" value="UniProtKB-KW"/>
</dbReference>
<dbReference type="GO" id="GO:0005524">
    <property type="term" value="F:ATP binding"/>
    <property type="evidence" value="ECO:0007669"/>
    <property type="project" value="UniProtKB-KW"/>
</dbReference>
<evidence type="ECO:0000256" key="1">
    <source>
        <dbReference type="ARBA" id="ARBA00012552"/>
    </source>
</evidence>
<accession>A0A7S4AT74</accession>
<dbReference type="InterPro" id="IPR011545">
    <property type="entry name" value="DEAD/DEAH_box_helicase_dom"/>
</dbReference>
<sequence length="763" mass="83595">MNRSSIPLGVTVVAGTLLSTLLILAFSSSISTTDAFVPASGSRLNNNGFRADSFTTTTALFVASEEISAREALERTRKQLEEMQKQQQQQQRKGLSVGSSNGSLDPRIEKQTREYLSFPANALKKELKSNGLPTKGRKPDLAKRLAEFEYLQENPDDVLDNNDDGVLEDGDSGSSQRPTKYLDPKTRPTATKITTTSDDDSAAFVMNSFCGLTLSETAGKALGRARFDTPTPIQRKSLKALYKGHSAVLHAETGSGKTLAYLLPITEAMWRDEQEQSDSQQQQFQADESEDLRYGIILTPTRELAAQVAGVASVLAPPGSVRLVSRPTNLMSEGRYWKERRGDRVDDPEFMSRETQLRGRGSPPRLFVGSAKAIMGSLYGDGKMPASPTRKPAARELLSQTRWVVLDEVDRLLNVKTKRGLSTTQRNQMEKKNNAFQYGEEGARRQKNKSGGSSGPLHEKPAAVLTSAIARRTLGRAQVISASATVGRGLKRELSRVLGLPPREYPRVIRGDQWDSRYTVDEDGYDIDDEFENDREHETVREHKAGQGHVDRAVTVPETVTNYVLPVDASSVGKLLTNAYFAVKNLNQAGKRPQKILVVLTKNCDVTTSNAIGALKHFKCQPEPQSLLDVLQNADGNDQLMDVHRKVSGSDGLGEEASSSYFGDTTTQESSNDDDDGKGYILVTGEDTVRGMHLAGLDTVVVVGRASGPDEYIHIAGRTGRAGKRGKVINVLSEAHSNAMQGWEKMLNVSFRKVSMEDIEGLE</sequence>
<dbReference type="SMART" id="SM00513">
    <property type="entry name" value="SAP"/>
    <property type="match status" value="1"/>
</dbReference>
<dbReference type="InterPro" id="IPR003034">
    <property type="entry name" value="SAP_dom"/>
</dbReference>
<keyword evidence="4" id="KW-0347">Helicase</keyword>
<dbReference type="Gene3D" id="3.40.50.300">
    <property type="entry name" value="P-loop containing nucleotide triphosphate hydrolases"/>
    <property type="match status" value="2"/>
</dbReference>
<dbReference type="EC" id="3.6.4.13" evidence="1"/>
<dbReference type="PROSITE" id="PS50800">
    <property type="entry name" value="SAP"/>
    <property type="match status" value="1"/>
</dbReference>
<proteinExistence type="predicted"/>
<feature type="domain" description="SAP" evidence="8">
    <location>
        <begin position="115"/>
        <end position="149"/>
    </location>
</feature>
<evidence type="ECO:0000256" key="3">
    <source>
        <dbReference type="ARBA" id="ARBA00022801"/>
    </source>
</evidence>
<dbReference type="SMART" id="SM00487">
    <property type="entry name" value="DEXDc"/>
    <property type="match status" value="1"/>
</dbReference>
<evidence type="ECO:0000313" key="11">
    <source>
        <dbReference type="EMBL" id="CAE0725461.1"/>
    </source>
</evidence>
<reference evidence="11" key="1">
    <citation type="submission" date="2021-01" db="EMBL/GenBank/DDBJ databases">
        <authorList>
            <person name="Corre E."/>
            <person name="Pelletier E."/>
            <person name="Niang G."/>
            <person name="Scheremetjew M."/>
            <person name="Finn R."/>
            <person name="Kale V."/>
            <person name="Holt S."/>
            <person name="Cochrane G."/>
            <person name="Meng A."/>
            <person name="Brown T."/>
            <person name="Cohen L."/>
        </authorList>
    </citation>
    <scope>NUCLEOTIDE SEQUENCE</scope>
    <source>
        <strain evidence="11">10249 10 AB</strain>
    </source>
</reference>
<feature type="region of interest" description="Disordered" evidence="7">
    <location>
        <begin position="152"/>
        <end position="194"/>
    </location>
</feature>
<dbReference type="Pfam" id="PF02037">
    <property type="entry name" value="SAP"/>
    <property type="match status" value="1"/>
</dbReference>
<feature type="region of interest" description="Disordered" evidence="7">
    <location>
        <begin position="648"/>
        <end position="678"/>
    </location>
</feature>
<dbReference type="SUPFAM" id="SSF68906">
    <property type="entry name" value="SAP domain"/>
    <property type="match status" value="1"/>
</dbReference>
<evidence type="ECO:0000259" key="8">
    <source>
        <dbReference type="PROSITE" id="PS50800"/>
    </source>
</evidence>
<evidence type="ECO:0000256" key="6">
    <source>
        <dbReference type="PROSITE-ProRule" id="PRU00552"/>
    </source>
</evidence>
<keyword evidence="5" id="KW-0067">ATP-binding</keyword>
<feature type="compositionally biased region" description="Acidic residues" evidence="7">
    <location>
        <begin position="154"/>
        <end position="171"/>
    </location>
</feature>
<feature type="short sequence motif" description="Q motif" evidence="6">
    <location>
        <begin position="207"/>
        <end position="235"/>
    </location>
</feature>
<feature type="domain" description="Helicase ATP-binding" evidence="9">
    <location>
        <begin position="238"/>
        <end position="504"/>
    </location>
</feature>
<keyword evidence="2" id="KW-0547">Nucleotide-binding</keyword>
<dbReference type="PROSITE" id="PS51195">
    <property type="entry name" value="Q_MOTIF"/>
    <property type="match status" value="1"/>
</dbReference>
<dbReference type="InterPro" id="IPR050547">
    <property type="entry name" value="DEAD_box_RNA_helicases"/>
</dbReference>
<evidence type="ECO:0000256" key="2">
    <source>
        <dbReference type="ARBA" id="ARBA00022741"/>
    </source>
</evidence>
<name>A0A7S4AT74_9STRA</name>
<dbReference type="SUPFAM" id="SSF52540">
    <property type="entry name" value="P-loop containing nucleoside triphosphate hydrolases"/>
    <property type="match status" value="2"/>
</dbReference>
<evidence type="ECO:0000256" key="4">
    <source>
        <dbReference type="ARBA" id="ARBA00022806"/>
    </source>
</evidence>
<feature type="region of interest" description="Disordered" evidence="7">
    <location>
        <begin position="80"/>
        <end position="108"/>
    </location>
</feature>
<protein>
    <recommendedName>
        <fullName evidence="1">RNA helicase</fullName>
        <ecNumber evidence="1">3.6.4.13</ecNumber>
    </recommendedName>
</protein>
<evidence type="ECO:0000256" key="5">
    <source>
        <dbReference type="ARBA" id="ARBA00022840"/>
    </source>
</evidence>
<keyword evidence="3" id="KW-0378">Hydrolase</keyword>
<dbReference type="PANTHER" id="PTHR47963:SF8">
    <property type="entry name" value="ATP-DEPENDENT RNA HELICASE DEAD"/>
    <property type="match status" value="1"/>
</dbReference>
<dbReference type="InterPro" id="IPR014014">
    <property type="entry name" value="RNA_helicase_DEAD_Q_motif"/>
</dbReference>
<dbReference type="EMBL" id="HBIX01026759">
    <property type="protein sequence ID" value="CAE0725461.1"/>
    <property type="molecule type" value="Transcribed_RNA"/>
</dbReference>
<feature type="region of interest" description="Disordered" evidence="7">
    <location>
        <begin position="423"/>
        <end position="460"/>
    </location>
</feature>
<dbReference type="PANTHER" id="PTHR47963">
    <property type="entry name" value="DEAD-BOX ATP-DEPENDENT RNA HELICASE 47, MITOCHONDRIAL"/>
    <property type="match status" value="1"/>
</dbReference>
<dbReference type="InterPro" id="IPR027417">
    <property type="entry name" value="P-loop_NTPase"/>
</dbReference>
<evidence type="ECO:0000256" key="7">
    <source>
        <dbReference type="SAM" id="MobiDB-lite"/>
    </source>
</evidence>
<gene>
    <name evidence="11" type="ORF">PAUS00366_LOCUS18218</name>
</gene>
<dbReference type="GO" id="GO:0003723">
    <property type="term" value="F:RNA binding"/>
    <property type="evidence" value="ECO:0007669"/>
    <property type="project" value="TreeGrafter"/>
</dbReference>